<gene>
    <name evidence="2" type="ORF">GIL414_LOCUS45015</name>
</gene>
<proteinExistence type="predicted"/>
<feature type="compositionally biased region" description="Acidic residues" evidence="1">
    <location>
        <begin position="22"/>
        <end position="31"/>
    </location>
</feature>
<feature type="compositionally biased region" description="Basic residues" evidence="1">
    <location>
        <begin position="1"/>
        <end position="11"/>
    </location>
</feature>
<comment type="caution">
    <text evidence="2">The sequence shown here is derived from an EMBL/GenBank/DDBJ whole genome shotgun (WGS) entry which is preliminary data.</text>
</comment>
<dbReference type="Proteomes" id="UP000681720">
    <property type="component" value="Unassembled WGS sequence"/>
</dbReference>
<feature type="compositionally biased region" description="Basic and acidic residues" evidence="1">
    <location>
        <begin position="37"/>
        <end position="47"/>
    </location>
</feature>
<accession>A0A8S3AS56</accession>
<organism evidence="2 3">
    <name type="scientific">Rotaria magnacalcarata</name>
    <dbReference type="NCBI Taxonomy" id="392030"/>
    <lineage>
        <taxon>Eukaryota</taxon>
        <taxon>Metazoa</taxon>
        <taxon>Spiralia</taxon>
        <taxon>Gnathifera</taxon>
        <taxon>Rotifera</taxon>
        <taxon>Eurotatoria</taxon>
        <taxon>Bdelloidea</taxon>
        <taxon>Philodinida</taxon>
        <taxon>Philodinidae</taxon>
        <taxon>Rotaria</taxon>
    </lineage>
</organism>
<reference evidence="2" key="1">
    <citation type="submission" date="2021-02" db="EMBL/GenBank/DDBJ databases">
        <authorList>
            <person name="Nowell W R."/>
        </authorList>
    </citation>
    <scope>NUCLEOTIDE SEQUENCE</scope>
</reference>
<dbReference type="AlphaFoldDB" id="A0A8S3AS56"/>
<feature type="region of interest" description="Disordered" evidence="1">
    <location>
        <begin position="1"/>
        <end position="47"/>
    </location>
</feature>
<dbReference type="EMBL" id="CAJOBJ010137325">
    <property type="protein sequence ID" value="CAF4747785.1"/>
    <property type="molecule type" value="Genomic_DNA"/>
</dbReference>
<evidence type="ECO:0000313" key="2">
    <source>
        <dbReference type="EMBL" id="CAF4747785.1"/>
    </source>
</evidence>
<protein>
    <submittedName>
        <fullName evidence="2">Uncharacterized protein</fullName>
    </submittedName>
</protein>
<name>A0A8S3AS56_9BILA</name>
<evidence type="ECO:0000256" key="1">
    <source>
        <dbReference type="SAM" id="MobiDB-lite"/>
    </source>
</evidence>
<sequence length="89" mass="10193">MYTRTRRKKRTTSMEATTGEREADEEGDDNDSQISKVKQDHDRQKDLSKTINLVAPASLSSLAGKNYKKTFSTRYKHLTKNSCSTSKQY</sequence>
<evidence type="ECO:0000313" key="3">
    <source>
        <dbReference type="Proteomes" id="UP000681720"/>
    </source>
</evidence>